<dbReference type="EMBL" id="SDHX01000001">
    <property type="protein sequence ID" value="RXK56869.1"/>
    <property type="molecule type" value="Genomic_DNA"/>
</dbReference>
<feature type="signal peptide" evidence="1">
    <location>
        <begin position="1"/>
        <end position="29"/>
    </location>
</feature>
<proteinExistence type="predicted"/>
<organism evidence="2 3">
    <name type="scientific">Oleiharenicola lentus</name>
    <dbReference type="NCBI Taxonomy" id="2508720"/>
    <lineage>
        <taxon>Bacteria</taxon>
        <taxon>Pseudomonadati</taxon>
        <taxon>Verrucomicrobiota</taxon>
        <taxon>Opitutia</taxon>
        <taxon>Opitutales</taxon>
        <taxon>Opitutaceae</taxon>
        <taxon>Oleiharenicola</taxon>
    </lineage>
</organism>
<evidence type="ECO:0000256" key="1">
    <source>
        <dbReference type="SAM" id="SignalP"/>
    </source>
</evidence>
<comment type="caution">
    <text evidence="2">The sequence shown here is derived from an EMBL/GenBank/DDBJ whole genome shotgun (WGS) entry which is preliminary data.</text>
</comment>
<evidence type="ECO:0000313" key="3">
    <source>
        <dbReference type="Proteomes" id="UP000290218"/>
    </source>
</evidence>
<dbReference type="AlphaFoldDB" id="A0A4V1M6X0"/>
<reference evidence="2 3" key="1">
    <citation type="submission" date="2019-01" db="EMBL/GenBank/DDBJ databases">
        <title>Lacunisphaera sp. strain TWA-58.</title>
        <authorList>
            <person name="Chen W.-M."/>
        </authorList>
    </citation>
    <scope>NUCLEOTIDE SEQUENCE [LARGE SCALE GENOMIC DNA]</scope>
    <source>
        <strain evidence="2 3">TWA-58</strain>
    </source>
</reference>
<feature type="non-terminal residue" evidence="2">
    <location>
        <position position="145"/>
    </location>
</feature>
<name>A0A4V1M6X0_9BACT</name>
<keyword evidence="1" id="KW-0732">Signal</keyword>
<protein>
    <submittedName>
        <fullName evidence="2">Uncharacterized protein</fullName>
    </submittedName>
</protein>
<dbReference type="RefSeq" id="WP_164976207.1">
    <property type="nucleotide sequence ID" value="NZ_SDHX01000001.1"/>
</dbReference>
<gene>
    <name evidence="2" type="ORF">ESB00_13685</name>
</gene>
<accession>A0A4V1M6X0</accession>
<dbReference type="Proteomes" id="UP000290218">
    <property type="component" value="Unassembled WGS sequence"/>
</dbReference>
<keyword evidence="3" id="KW-1185">Reference proteome</keyword>
<sequence length="145" mass="14550">MSRAGFTTPLRARTLRCLLGLALLGPLVAQTTLVDGTYTNQSFSGLVTVSASNSAINFSGTNTFIAATATFGLNSGIVLAASSAFTIDSASTGSGDLAIASSNAGASFTNQGSLTHSANNSHGQIYAPTFTNEGSITALNTAGYT</sequence>
<evidence type="ECO:0000313" key="2">
    <source>
        <dbReference type="EMBL" id="RXK56869.1"/>
    </source>
</evidence>
<feature type="chain" id="PRO_5020833562" evidence="1">
    <location>
        <begin position="30"/>
        <end position="145"/>
    </location>
</feature>